<evidence type="ECO:0000256" key="2">
    <source>
        <dbReference type="ARBA" id="ARBA00012418"/>
    </source>
</evidence>
<evidence type="ECO:0000256" key="6">
    <source>
        <dbReference type="ARBA" id="ARBA00023163"/>
    </source>
</evidence>
<evidence type="ECO:0000256" key="1">
    <source>
        <dbReference type="ARBA" id="ARBA00006835"/>
    </source>
</evidence>
<gene>
    <name evidence="8" type="primary">Polr3b</name>
    <name evidence="8" type="ORF">GTO93_0002687</name>
</gene>
<reference evidence="8" key="1">
    <citation type="journal article" date="2021" name="Cell">
        <title>Tracing the genetic footprints of vertebrate landing in non-teleost ray-finned fishes.</title>
        <authorList>
            <person name="Bi X."/>
            <person name="Wang K."/>
            <person name="Yang L."/>
            <person name="Pan H."/>
            <person name="Jiang H."/>
            <person name="Wei Q."/>
            <person name="Fang M."/>
            <person name="Yu H."/>
            <person name="Zhu C."/>
            <person name="Cai Y."/>
            <person name="He Y."/>
            <person name="Gan X."/>
            <person name="Zeng H."/>
            <person name="Yu D."/>
            <person name="Zhu Y."/>
            <person name="Jiang H."/>
            <person name="Qiu Q."/>
            <person name="Yang H."/>
            <person name="Zhang Y.E."/>
            <person name="Wang W."/>
            <person name="Zhu M."/>
            <person name="He S."/>
            <person name="Zhang G."/>
        </authorList>
    </citation>
    <scope>NUCLEOTIDE SEQUENCE</scope>
    <source>
        <strain evidence="8">Pddl_001</strain>
    </source>
</reference>
<evidence type="ECO:0000313" key="8">
    <source>
        <dbReference type="EMBL" id="MBN3278044.1"/>
    </source>
</evidence>
<sequence>CCLRDVTYSAPITVDVECSRGSQRIIRSALPIGRMPIMLRSSNCVLMGKTPAEGSKLKECPLDSGGYFIVKGQEKVILIQEQLSKNQIIVDVDRKGTVGASVTSSTHEKKSRTNIGRFYMKHNTSSEDAPIAIILKVHSFCSCT</sequence>
<dbReference type="PANTHER" id="PTHR20856">
    <property type="entry name" value="DNA-DIRECTED RNA POLYMERASE I SUBUNIT 2"/>
    <property type="match status" value="1"/>
</dbReference>
<accession>A0ABS2XVW3</accession>
<keyword evidence="4" id="KW-0808">Transferase</keyword>
<keyword evidence="9" id="KW-1185">Reference proteome</keyword>
<dbReference type="Pfam" id="PF04563">
    <property type="entry name" value="RNA_pol_Rpb2_1"/>
    <property type="match status" value="1"/>
</dbReference>
<feature type="non-terminal residue" evidence="8">
    <location>
        <position position="1"/>
    </location>
</feature>
<dbReference type="EC" id="2.7.7.6" evidence="2"/>
<proteinExistence type="inferred from homology"/>
<name>A0ABS2XVW3_POLSP</name>
<dbReference type="Proteomes" id="UP001166093">
    <property type="component" value="Unassembled WGS sequence"/>
</dbReference>
<feature type="domain" description="RNA polymerase beta subunit protrusion" evidence="7">
    <location>
        <begin position="1"/>
        <end position="83"/>
    </location>
</feature>
<protein>
    <recommendedName>
        <fullName evidence="2">DNA-directed RNA polymerase</fullName>
        <ecNumber evidence="2">2.7.7.6</ecNumber>
    </recommendedName>
</protein>
<evidence type="ECO:0000256" key="5">
    <source>
        <dbReference type="ARBA" id="ARBA00022695"/>
    </source>
</evidence>
<evidence type="ECO:0000259" key="7">
    <source>
        <dbReference type="Pfam" id="PF04563"/>
    </source>
</evidence>
<evidence type="ECO:0000256" key="3">
    <source>
        <dbReference type="ARBA" id="ARBA00022478"/>
    </source>
</evidence>
<dbReference type="Gene3D" id="3.90.1100.10">
    <property type="match status" value="1"/>
</dbReference>
<evidence type="ECO:0000256" key="4">
    <source>
        <dbReference type="ARBA" id="ARBA00022679"/>
    </source>
</evidence>
<keyword evidence="6" id="KW-0804">Transcription</keyword>
<dbReference type="SUPFAM" id="SSF64484">
    <property type="entry name" value="beta and beta-prime subunits of DNA dependent RNA-polymerase"/>
    <property type="match status" value="1"/>
</dbReference>
<keyword evidence="5" id="KW-0548">Nucleotidyltransferase</keyword>
<comment type="similarity">
    <text evidence="1">Belongs to the RNA polymerase beta chain family.</text>
</comment>
<comment type="caution">
    <text evidence="8">The sequence shown here is derived from an EMBL/GenBank/DDBJ whole genome shotgun (WGS) entry which is preliminary data.</text>
</comment>
<dbReference type="InterPro" id="IPR015712">
    <property type="entry name" value="DNA-dir_RNA_pol_su2"/>
</dbReference>
<keyword evidence="3" id="KW-0240">DNA-directed RNA polymerase</keyword>
<dbReference type="InterPro" id="IPR007644">
    <property type="entry name" value="RNA_pol_bsu_protrusion"/>
</dbReference>
<organism evidence="8 9">
    <name type="scientific">Polyodon spathula</name>
    <name type="common">North American paddlefish</name>
    <name type="synonym">Squalus spathula</name>
    <dbReference type="NCBI Taxonomy" id="7913"/>
    <lineage>
        <taxon>Eukaryota</taxon>
        <taxon>Metazoa</taxon>
        <taxon>Chordata</taxon>
        <taxon>Craniata</taxon>
        <taxon>Vertebrata</taxon>
        <taxon>Euteleostomi</taxon>
        <taxon>Actinopterygii</taxon>
        <taxon>Chondrostei</taxon>
        <taxon>Acipenseriformes</taxon>
        <taxon>Polyodontidae</taxon>
        <taxon>Polyodon</taxon>
    </lineage>
</organism>
<feature type="non-terminal residue" evidence="8">
    <location>
        <position position="144"/>
    </location>
</feature>
<evidence type="ECO:0000313" key="9">
    <source>
        <dbReference type="Proteomes" id="UP001166093"/>
    </source>
</evidence>
<dbReference type="EMBL" id="JAAWVQ010076054">
    <property type="protein sequence ID" value="MBN3278044.1"/>
    <property type="molecule type" value="Genomic_DNA"/>
</dbReference>